<dbReference type="InterPro" id="IPR050190">
    <property type="entry name" value="UPF0213_domain"/>
</dbReference>
<feature type="domain" description="GIY-YIG" evidence="2">
    <location>
        <begin position="1"/>
        <end position="70"/>
    </location>
</feature>
<dbReference type="PROSITE" id="PS50164">
    <property type="entry name" value="GIY_YIG"/>
    <property type="match status" value="1"/>
</dbReference>
<organism evidence="3 4">
    <name type="scientific">Mongoliibacter ruber</name>
    <dbReference type="NCBI Taxonomy" id="1750599"/>
    <lineage>
        <taxon>Bacteria</taxon>
        <taxon>Pseudomonadati</taxon>
        <taxon>Bacteroidota</taxon>
        <taxon>Cytophagia</taxon>
        <taxon>Cytophagales</taxon>
        <taxon>Cyclobacteriaceae</taxon>
        <taxon>Mongoliibacter</taxon>
    </lineage>
</organism>
<keyword evidence="3" id="KW-0540">Nuclease</keyword>
<dbReference type="InterPro" id="IPR035901">
    <property type="entry name" value="GIY-YIG_endonuc_sf"/>
</dbReference>
<dbReference type="Gene3D" id="3.40.1440.10">
    <property type="entry name" value="GIY-YIG endonuclease"/>
    <property type="match status" value="1"/>
</dbReference>
<gene>
    <name evidence="3" type="ORF">CLW00_103171</name>
</gene>
<dbReference type="InterPro" id="IPR000305">
    <property type="entry name" value="GIY-YIG_endonuc"/>
</dbReference>
<accession>A0A2T0WQS3</accession>
<comment type="similarity">
    <text evidence="1">Belongs to the UPF0213 family.</text>
</comment>
<evidence type="ECO:0000313" key="3">
    <source>
        <dbReference type="EMBL" id="PRY89051.1"/>
    </source>
</evidence>
<keyword evidence="3" id="KW-0255">Endonuclease</keyword>
<evidence type="ECO:0000256" key="1">
    <source>
        <dbReference type="ARBA" id="ARBA00007435"/>
    </source>
</evidence>
<dbReference type="SUPFAM" id="SSF82771">
    <property type="entry name" value="GIY-YIG endonuclease"/>
    <property type="match status" value="1"/>
</dbReference>
<dbReference type="AlphaFoldDB" id="A0A2T0WQS3"/>
<keyword evidence="4" id="KW-1185">Reference proteome</keyword>
<dbReference type="Proteomes" id="UP000238157">
    <property type="component" value="Unassembled WGS sequence"/>
</dbReference>
<dbReference type="EMBL" id="PVTR01000003">
    <property type="protein sequence ID" value="PRY89051.1"/>
    <property type="molecule type" value="Genomic_DNA"/>
</dbReference>
<evidence type="ECO:0000313" key="4">
    <source>
        <dbReference type="Proteomes" id="UP000238157"/>
    </source>
</evidence>
<proteinExistence type="inferred from homology"/>
<keyword evidence="3" id="KW-0378">Hydrolase</keyword>
<evidence type="ECO:0000259" key="2">
    <source>
        <dbReference type="PROSITE" id="PS50164"/>
    </source>
</evidence>
<name>A0A2T0WQS3_9BACT</name>
<dbReference type="PANTHER" id="PTHR34477">
    <property type="entry name" value="UPF0213 PROTEIN YHBQ"/>
    <property type="match status" value="1"/>
</dbReference>
<dbReference type="PANTHER" id="PTHR34477:SF1">
    <property type="entry name" value="UPF0213 PROTEIN YHBQ"/>
    <property type="match status" value="1"/>
</dbReference>
<dbReference type="Pfam" id="PF01541">
    <property type="entry name" value="GIY-YIG"/>
    <property type="match status" value="1"/>
</dbReference>
<dbReference type="GO" id="GO:0004519">
    <property type="term" value="F:endonuclease activity"/>
    <property type="evidence" value="ECO:0007669"/>
    <property type="project" value="UniProtKB-KW"/>
</dbReference>
<protein>
    <submittedName>
        <fullName evidence="3">Putative endonuclease</fullName>
    </submittedName>
</protein>
<sequence length="70" mass="8426">MTFYIYILYSENFDKYYIGHADDPWRRVEEHNHGKNHKFTTGYRPWEIAAVFGIGKDRGTALKTEKWVKK</sequence>
<reference evidence="3 4" key="1">
    <citation type="submission" date="2018-03" db="EMBL/GenBank/DDBJ databases">
        <title>Genomic Encyclopedia of Archaeal and Bacterial Type Strains, Phase II (KMG-II): from individual species to whole genera.</title>
        <authorList>
            <person name="Goeker M."/>
        </authorList>
    </citation>
    <scope>NUCLEOTIDE SEQUENCE [LARGE SCALE GENOMIC DNA]</scope>
    <source>
        <strain evidence="3 4">DSM 27929</strain>
    </source>
</reference>
<comment type="caution">
    <text evidence="3">The sequence shown here is derived from an EMBL/GenBank/DDBJ whole genome shotgun (WGS) entry which is preliminary data.</text>
</comment>